<evidence type="ECO:0000256" key="3">
    <source>
        <dbReference type="ARBA" id="ARBA00004729"/>
    </source>
</evidence>
<dbReference type="FunFam" id="3.20.19.10:FF:000003">
    <property type="entry name" value="3-isopropylmalate dehydratase small subunit"/>
    <property type="match status" value="1"/>
</dbReference>
<dbReference type="NCBIfam" id="NF002458">
    <property type="entry name" value="PRK01641.1"/>
    <property type="match status" value="1"/>
</dbReference>
<gene>
    <name evidence="10" type="primary">leuD</name>
    <name evidence="12" type="ORF">BST96_04015</name>
</gene>
<dbReference type="InterPro" id="IPR050075">
    <property type="entry name" value="LeuD"/>
</dbReference>
<comment type="similarity">
    <text evidence="4 10">Belongs to the LeuD family. LeuD type 1 subfamily.</text>
</comment>
<keyword evidence="7 10" id="KW-0028">Amino-acid biosynthesis</keyword>
<evidence type="ECO:0000259" key="11">
    <source>
        <dbReference type="Pfam" id="PF00694"/>
    </source>
</evidence>
<evidence type="ECO:0000256" key="9">
    <source>
        <dbReference type="ARBA" id="ARBA00023304"/>
    </source>
</evidence>
<dbReference type="InterPro" id="IPR000573">
    <property type="entry name" value="AconitaseA/IPMdHydase_ssu_swvl"/>
</dbReference>
<evidence type="ECO:0000256" key="10">
    <source>
        <dbReference type="HAMAP-Rule" id="MF_01031"/>
    </source>
</evidence>
<dbReference type="EC" id="4.2.1.33" evidence="10"/>
<dbReference type="GO" id="GO:0003861">
    <property type="term" value="F:3-isopropylmalate dehydratase activity"/>
    <property type="evidence" value="ECO:0007669"/>
    <property type="project" value="UniProtKB-UniRule"/>
</dbReference>
<dbReference type="PANTHER" id="PTHR43345">
    <property type="entry name" value="3-ISOPROPYLMALATE DEHYDRATASE SMALL SUBUNIT 2-RELATED-RELATED"/>
    <property type="match status" value="1"/>
</dbReference>
<dbReference type="STRING" id="716816.BST96_04015"/>
<evidence type="ECO:0000256" key="7">
    <source>
        <dbReference type="ARBA" id="ARBA00022605"/>
    </source>
</evidence>
<dbReference type="KEGG" id="osg:BST96_04015"/>
<dbReference type="CDD" id="cd01577">
    <property type="entry name" value="IPMI_Swivel"/>
    <property type="match status" value="1"/>
</dbReference>
<dbReference type="Gene3D" id="3.20.19.10">
    <property type="entry name" value="Aconitase, domain 4"/>
    <property type="match status" value="1"/>
</dbReference>
<comment type="pathway">
    <text evidence="3 10">Amino-acid biosynthesis; L-leucine biosynthesis; L-leucine from 3-methyl-2-oxobutanoate: step 2/4.</text>
</comment>
<dbReference type="InterPro" id="IPR004431">
    <property type="entry name" value="3-IsopropMal_deHydase_ssu"/>
</dbReference>
<dbReference type="AlphaFoldDB" id="A0A1X9NBR7"/>
<evidence type="ECO:0000256" key="8">
    <source>
        <dbReference type="ARBA" id="ARBA00023239"/>
    </source>
</evidence>
<comment type="function">
    <text evidence="2 10">Catalyzes the isomerization between 2-isopropylmalate and 3-isopropylmalate, via the formation of 2-isopropylmaleate.</text>
</comment>
<dbReference type="Proteomes" id="UP000193450">
    <property type="component" value="Chromosome"/>
</dbReference>
<dbReference type="EMBL" id="CP019343">
    <property type="protein sequence ID" value="ARN73345.1"/>
    <property type="molecule type" value="Genomic_DNA"/>
</dbReference>
<evidence type="ECO:0000256" key="4">
    <source>
        <dbReference type="ARBA" id="ARBA00009845"/>
    </source>
</evidence>
<comment type="catalytic activity">
    <reaction evidence="1 10">
        <text>(2R,3S)-3-isopropylmalate = (2S)-2-isopropylmalate</text>
        <dbReference type="Rhea" id="RHEA:32287"/>
        <dbReference type="ChEBI" id="CHEBI:1178"/>
        <dbReference type="ChEBI" id="CHEBI:35121"/>
        <dbReference type="EC" id="4.2.1.33"/>
    </reaction>
</comment>
<reference evidence="12 13" key="1">
    <citation type="submission" date="2016-11" db="EMBL/GenBank/DDBJ databases">
        <title>Trade-off between light-utilization and light-protection in marine flavobacteria.</title>
        <authorList>
            <person name="Kumagai Y."/>
        </authorList>
    </citation>
    <scope>NUCLEOTIDE SEQUENCE [LARGE SCALE GENOMIC DNA]</scope>
    <source>
        <strain evidence="12 13">NBRC 107125</strain>
    </source>
</reference>
<accession>A0A1X9NBR7</accession>
<protein>
    <recommendedName>
        <fullName evidence="10">3-isopropylmalate dehydratase small subunit</fullName>
        <ecNumber evidence="10">4.2.1.33</ecNumber>
    </recommendedName>
    <alternativeName>
        <fullName evidence="10">Alpha-IPM isomerase</fullName>
        <shortName evidence="10">IPMI</shortName>
    </alternativeName>
    <alternativeName>
        <fullName evidence="10">Isopropylmalate isomerase</fullName>
    </alternativeName>
</protein>
<dbReference type="PANTHER" id="PTHR43345:SF5">
    <property type="entry name" value="3-ISOPROPYLMALATE DEHYDRATASE SMALL SUBUNIT"/>
    <property type="match status" value="1"/>
</dbReference>
<evidence type="ECO:0000256" key="6">
    <source>
        <dbReference type="ARBA" id="ARBA00022430"/>
    </source>
</evidence>
<keyword evidence="6 10" id="KW-0432">Leucine biosynthesis</keyword>
<evidence type="ECO:0000313" key="13">
    <source>
        <dbReference type="Proteomes" id="UP000193450"/>
    </source>
</evidence>
<name>A0A1X9NBR7_9GAMM</name>
<proteinExistence type="inferred from homology"/>
<comment type="subunit">
    <text evidence="5 10">Heterodimer of LeuC and LeuD.</text>
</comment>
<keyword evidence="9 10" id="KW-0100">Branched-chain amino acid biosynthesis</keyword>
<feature type="domain" description="Aconitase A/isopropylmalate dehydratase small subunit swivel" evidence="11">
    <location>
        <begin position="1"/>
        <end position="125"/>
    </location>
</feature>
<dbReference type="GO" id="GO:0009316">
    <property type="term" value="C:3-isopropylmalate dehydratase complex"/>
    <property type="evidence" value="ECO:0007669"/>
    <property type="project" value="InterPro"/>
</dbReference>
<dbReference type="GO" id="GO:0009098">
    <property type="term" value="P:L-leucine biosynthetic process"/>
    <property type="evidence" value="ECO:0007669"/>
    <property type="project" value="UniProtKB-UniRule"/>
</dbReference>
<dbReference type="RefSeq" id="WP_085757455.1">
    <property type="nucleotide sequence ID" value="NZ_CP019343.1"/>
</dbReference>
<dbReference type="SUPFAM" id="SSF52016">
    <property type="entry name" value="LeuD/IlvD-like"/>
    <property type="match status" value="1"/>
</dbReference>
<dbReference type="HAMAP" id="MF_01031">
    <property type="entry name" value="LeuD_type1"/>
    <property type="match status" value="1"/>
</dbReference>
<dbReference type="InterPro" id="IPR015928">
    <property type="entry name" value="Aconitase/3IPM_dehydase_swvl"/>
</dbReference>
<dbReference type="OrthoDB" id="9777465at2"/>
<evidence type="ECO:0000256" key="1">
    <source>
        <dbReference type="ARBA" id="ARBA00000491"/>
    </source>
</evidence>
<keyword evidence="13" id="KW-1185">Reference proteome</keyword>
<evidence type="ECO:0000256" key="2">
    <source>
        <dbReference type="ARBA" id="ARBA00002695"/>
    </source>
</evidence>
<dbReference type="Pfam" id="PF00694">
    <property type="entry name" value="Aconitase_C"/>
    <property type="match status" value="1"/>
</dbReference>
<dbReference type="NCBIfam" id="TIGR00171">
    <property type="entry name" value="leuD"/>
    <property type="match status" value="1"/>
</dbReference>
<keyword evidence="8 10" id="KW-0456">Lyase</keyword>
<dbReference type="UniPathway" id="UPA00048">
    <property type="reaction ID" value="UER00071"/>
</dbReference>
<organism evidence="12 13">
    <name type="scientific">Oceanicoccus sagamiensis</name>
    <dbReference type="NCBI Taxonomy" id="716816"/>
    <lineage>
        <taxon>Bacteria</taxon>
        <taxon>Pseudomonadati</taxon>
        <taxon>Pseudomonadota</taxon>
        <taxon>Gammaproteobacteria</taxon>
        <taxon>Cellvibrionales</taxon>
        <taxon>Spongiibacteraceae</taxon>
        <taxon>Oceanicoccus</taxon>
    </lineage>
</organism>
<dbReference type="InterPro" id="IPR033940">
    <property type="entry name" value="IPMI_Swivel"/>
</dbReference>
<sequence length="208" mass="23196">MEKFTEHTGVAAPILRINVDTDAIIPSREMKLVSKQGLGEGLFAGWRYSKPGSRDINPDFILNKDEYANTSIILSGSNFGCGSSREHAVWALKEYGIRAIIAPSFGAIFHQNCIRNGILPITLSEEAINTLAQQIEQAPQQQPLTINLPAQQIISTDSKQRYIFDIEDSHKDMLVNGLDAIALTLSMEDQIAEFENNDRSQRSWAYLD</sequence>
<evidence type="ECO:0000256" key="5">
    <source>
        <dbReference type="ARBA" id="ARBA00011271"/>
    </source>
</evidence>
<evidence type="ECO:0000313" key="12">
    <source>
        <dbReference type="EMBL" id="ARN73345.1"/>
    </source>
</evidence>